<dbReference type="EMBL" id="CP114014">
    <property type="protein sequence ID" value="XAY04548.1"/>
    <property type="molecule type" value="Genomic_DNA"/>
</dbReference>
<dbReference type="SMART" id="SM00382">
    <property type="entry name" value="AAA"/>
    <property type="match status" value="1"/>
</dbReference>
<dbReference type="PANTHER" id="PTHR43335:SF4">
    <property type="entry name" value="ABC TRANSPORTER, ATP-BINDING PROTEIN"/>
    <property type="match status" value="1"/>
</dbReference>
<evidence type="ECO:0000259" key="6">
    <source>
        <dbReference type="PROSITE" id="PS50893"/>
    </source>
</evidence>
<dbReference type="InterPro" id="IPR027417">
    <property type="entry name" value="P-loop_NTPase"/>
</dbReference>
<dbReference type="KEGG" id="parq:DSM112329_01383"/>
<name>A0AAU7ASF3_9ACTN</name>
<evidence type="ECO:0000313" key="7">
    <source>
        <dbReference type="EMBL" id="XAY04548.1"/>
    </source>
</evidence>
<dbReference type="PANTHER" id="PTHR43335">
    <property type="entry name" value="ABC TRANSPORTER, ATP-BINDING PROTEIN"/>
    <property type="match status" value="1"/>
</dbReference>
<comment type="similarity">
    <text evidence="1">Belongs to the ABC transporter superfamily.</text>
</comment>
<dbReference type="InterPro" id="IPR003439">
    <property type="entry name" value="ABC_transporter-like_ATP-bd"/>
</dbReference>
<reference evidence="7" key="1">
    <citation type="submission" date="2022-12" db="EMBL/GenBank/DDBJ databases">
        <title>Paraconexibacter alkalitolerans sp. nov. and Baekduia alba sp. nov., isolated from soil and emended description of the genera Paraconexibacter (Chun et al., 2020) and Baekduia (An et al., 2020).</title>
        <authorList>
            <person name="Vieira S."/>
            <person name="Huber K.J."/>
            <person name="Geppert A."/>
            <person name="Wolf J."/>
            <person name="Neumann-Schaal M."/>
            <person name="Muesken M."/>
            <person name="Overmann J."/>
        </authorList>
    </citation>
    <scope>NUCLEOTIDE SEQUENCE</scope>
    <source>
        <strain evidence="7">AEG42_29</strain>
    </source>
</reference>
<protein>
    <submittedName>
        <fullName evidence="7">ABC transporter</fullName>
    </submittedName>
</protein>
<feature type="region of interest" description="Disordered" evidence="5">
    <location>
        <begin position="302"/>
        <end position="322"/>
    </location>
</feature>
<gene>
    <name evidence="7" type="ORF">DSM112329_01383</name>
</gene>
<evidence type="ECO:0000256" key="3">
    <source>
        <dbReference type="ARBA" id="ARBA00022741"/>
    </source>
</evidence>
<keyword evidence="3" id="KW-0547">Nucleotide-binding</keyword>
<feature type="domain" description="ABC transporter" evidence="6">
    <location>
        <begin position="14"/>
        <end position="240"/>
    </location>
</feature>
<proteinExistence type="inferred from homology"/>
<dbReference type="PROSITE" id="PS00211">
    <property type="entry name" value="ABC_TRANSPORTER_1"/>
    <property type="match status" value="1"/>
</dbReference>
<dbReference type="InterPro" id="IPR003593">
    <property type="entry name" value="AAA+_ATPase"/>
</dbReference>
<evidence type="ECO:0000256" key="1">
    <source>
        <dbReference type="ARBA" id="ARBA00005417"/>
    </source>
</evidence>
<dbReference type="GO" id="GO:0016887">
    <property type="term" value="F:ATP hydrolysis activity"/>
    <property type="evidence" value="ECO:0007669"/>
    <property type="project" value="InterPro"/>
</dbReference>
<sequence length="322" mass="33383">MWTRAPGVSVDGMITAQHLTKRYGDHTAVEDVSFACAPGTVTGFLGPNGAGKSTTMRMICGLTPPTTGRATVAGVAYGRLPNPGREIGVLLDASAQHAGRTGREALALTAAVLGVERSRVDAMLKLVDLDPKKARRRVGDYSLGMRQRLGIAQALIGDPRVLMLDEPANGLDPEGIFWMRGLLRDFADRGGTVLLSSHLLREIEAVADRLVVIAGGRIVADGSKEELLARTGTLVRAESTTALRRALAVAGLPSQPASGGGALVDADAAAVGRAAAAAGVALVELRTADGAGLEELFLALTTGSATPTEPTDQHDRREATVA</sequence>
<keyword evidence="2" id="KW-0813">Transport</keyword>
<keyword evidence="4" id="KW-0067">ATP-binding</keyword>
<dbReference type="AlphaFoldDB" id="A0AAU7ASF3"/>
<dbReference type="Pfam" id="PF00005">
    <property type="entry name" value="ABC_tran"/>
    <property type="match status" value="1"/>
</dbReference>
<dbReference type="GO" id="GO:0005524">
    <property type="term" value="F:ATP binding"/>
    <property type="evidence" value="ECO:0007669"/>
    <property type="project" value="UniProtKB-KW"/>
</dbReference>
<evidence type="ECO:0000256" key="5">
    <source>
        <dbReference type="SAM" id="MobiDB-lite"/>
    </source>
</evidence>
<evidence type="ECO:0000256" key="2">
    <source>
        <dbReference type="ARBA" id="ARBA00022448"/>
    </source>
</evidence>
<dbReference type="PROSITE" id="PS50893">
    <property type="entry name" value="ABC_TRANSPORTER_2"/>
    <property type="match status" value="1"/>
</dbReference>
<dbReference type="Gene3D" id="3.40.50.300">
    <property type="entry name" value="P-loop containing nucleotide triphosphate hydrolases"/>
    <property type="match status" value="1"/>
</dbReference>
<feature type="compositionally biased region" description="Basic and acidic residues" evidence="5">
    <location>
        <begin position="311"/>
        <end position="322"/>
    </location>
</feature>
<dbReference type="InterPro" id="IPR017871">
    <property type="entry name" value="ABC_transporter-like_CS"/>
</dbReference>
<accession>A0AAU7ASF3</accession>
<evidence type="ECO:0000256" key="4">
    <source>
        <dbReference type="ARBA" id="ARBA00022840"/>
    </source>
</evidence>
<organism evidence="7">
    <name type="scientific">Paraconexibacter sp. AEG42_29</name>
    <dbReference type="NCBI Taxonomy" id="2997339"/>
    <lineage>
        <taxon>Bacteria</taxon>
        <taxon>Bacillati</taxon>
        <taxon>Actinomycetota</taxon>
        <taxon>Thermoleophilia</taxon>
        <taxon>Solirubrobacterales</taxon>
        <taxon>Paraconexibacteraceae</taxon>
        <taxon>Paraconexibacter</taxon>
    </lineage>
</organism>
<dbReference type="SUPFAM" id="SSF52540">
    <property type="entry name" value="P-loop containing nucleoside triphosphate hydrolases"/>
    <property type="match status" value="1"/>
</dbReference>